<proteinExistence type="predicted"/>
<dbReference type="EnsemblPlants" id="AET1Gv20981200.12">
    <property type="protein sequence ID" value="AET1Gv20981200.12"/>
    <property type="gene ID" value="AET1Gv20981200"/>
</dbReference>
<reference evidence="1" key="3">
    <citation type="journal article" date="2017" name="Nature">
        <title>Genome sequence of the progenitor of the wheat D genome Aegilops tauschii.</title>
        <authorList>
            <person name="Luo M.C."/>
            <person name="Gu Y.Q."/>
            <person name="Puiu D."/>
            <person name="Wang H."/>
            <person name="Twardziok S.O."/>
            <person name="Deal K.R."/>
            <person name="Huo N."/>
            <person name="Zhu T."/>
            <person name="Wang L."/>
            <person name="Wang Y."/>
            <person name="McGuire P.E."/>
            <person name="Liu S."/>
            <person name="Long H."/>
            <person name="Ramasamy R.K."/>
            <person name="Rodriguez J.C."/>
            <person name="Van S.L."/>
            <person name="Yuan L."/>
            <person name="Wang Z."/>
            <person name="Xia Z."/>
            <person name="Xiao L."/>
            <person name="Anderson O.D."/>
            <person name="Ouyang S."/>
            <person name="Liang Y."/>
            <person name="Zimin A.V."/>
            <person name="Pertea G."/>
            <person name="Qi P."/>
            <person name="Bennetzen J.L."/>
            <person name="Dai X."/>
            <person name="Dawson M.W."/>
            <person name="Muller H.G."/>
            <person name="Kugler K."/>
            <person name="Rivarola-Duarte L."/>
            <person name="Spannagl M."/>
            <person name="Mayer K.F.X."/>
            <person name="Lu F.H."/>
            <person name="Bevan M.W."/>
            <person name="Leroy P."/>
            <person name="Li P."/>
            <person name="You F.M."/>
            <person name="Sun Q."/>
            <person name="Liu Z."/>
            <person name="Lyons E."/>
            <person name="Wicker T."/>
            <person name="Salzberg S.L."/>
            <person name="Devos K.M."/>
            <person name="Dvorak J."/>
        </authorList>
    </citation>
    <scope>NUCLEOTIDE SEQUENCE [LARGE SCALE GENOMIC DNA]</scope>
    <source>
        <strain evidence="1">cv. AL8/78</strain>
    </source>
</reference>
<evidence type="ECO:0008006" key="3">
    <source>
        <dbReference type="Google" id="ProtNLM"/>
    </source>
</evidence>
<dbReference type="Gene3D" id="3.80.10.10">
    <property type="entry name" value="Ribonuclease Inhibitor"/>
    <property type="match status" value="1"/>
</dbReference>
<reference evidence="2" key="1">
    <citation type="journal article" date="2014" name="Science">
        <title>Ancient hybridizations among the ancestral genomes of bread wheat.</title>
        <authorList>
            <consortium name="International Wheat Genome Sequencing Consortium,"/>
            <person name="Marcussen T."/>
            <person name="Sandve S.R."/>
            <person name="Heier L."/>
            <person name="Spannagl M."/>
            <person name="Pfeifer M."/>
            <person name="Jakobsen K.S."/>
            <person name="Wulff B.B."/>
            <person name="Steuernagel B."/>
            <person name="Mayer K.F."/>
            <person name="Olsen O.A."/>
        </authorList>
    </citation>
    <scope>NUCLEOTIDE SEQUENCE [LARGE SCALE GENOMIC DNA]</scope>
    <source>
        <strain evidence="2">cv. AL8/78</strain>
    </source>
</reference>
<keyword evidence="2" id="KW-1185">Reference proteome</keyword>
<accession>A0A452ZZ53</accession>
<evidence type="ECO:0000313" key="2">
    <source>
        <dbReference type="Proteomes" id="UP000015105"/>
    </source>
</evidence>
<name>A0A452ZZ53_AEGTS</name>
<evidence type="ECO:0000313" key="1">
    <source>
        <dbReference type="EnsemblPlants" id="AET1Gv20981200.12"/>
    </source>
</evidence>
<dbReference type="InterPro" id="IPR032675">
    <property type="entry name" value="LRR_dom_sf"/>
</dbReference>
<dbReference type="Gramene" id="AET1Gv20981200.12">
    <property type="protein sequence ID" value="AET1Gv20981200.12"/>
    <property type="gene ID" value="AET1Gv20981200"/>
</dbReference>
<dbReference type="SUPFAM" id="SSF52058">
    <property type="entry name" value="L domain-like"/>
    <property type="match status" value="1"/>
</dbReference>
<reference evidence="2" key="2">
    <citation type="journal article" date="2017" name="Nat. Plants">
        <title>The Aegilops tauschii genome reveals multiple impacts of transposons.</title>
        <authorList>
            <person name="Zhao G."/>
            <person name="Zou C."/>
            <person name="Li K."/>
            <person name="Wang K."/>
            <person name="Li T."/>
            <person name="Gao L."/>
            <person name="Zhang X."/>
            <person name="Wang H."/>
            <person name="Yang Z."/>
            <person name="Liu X."/>
            <person name="Jiang W."/>
            <person name="Mao L."/>
            <person name="Kong X."/>
            <person name="Jiao Y."/>
            <person name="Jia J."/>
        </authorList>
    </citation>
    <scope>NUCLEOTIDE SEQUENCE [LARGE SCALE GENOMIC DNA]</scope>
    <source>
        <strain evidence="2">cv. AL8/78</strain>
    </source>
</reference>
<reference evidence="1" key="5">
    <citation type="journal article" date="2021" name="G3 (Bethesda)">
        <title>Aegilops tauschii genome assembly Aet v5.0 features greater sequence contiguity and improved annotation.</title>
        <authorList>
            <person name="Wang L."/>
            <person name="Zhu T."/>
            <person name="Rodriguez J.C."/>
            <person name="Deal K.R."/>
            <person name="Dubcovsky J."/>
            <person name="McGuire P.E."/>
            <person name="Lux T."/>
            <person name="Spannagl M."/>
            <person name="Mayer K.F.X."/>
            <person name="Baldrich P."/>
            <person name="Meyers B.C."/>
            <person name="Huo N."/>
            <person name="Gu Y.Q."/>
            <person name="Zhou H."/>
            <person name="Devos K.M."/>
            <person name="Bennetzen J.L."/>
            <person name="Unver T."/>
            <person name="Budak H."/>
            <person name="Gulick P.J."/>
            <person name="Galiba G."/>
            <person name="Kalapos B."/>
            <person name="Nelson D.R."/>
            <person name="Li P."/>
            <person name="You F.M."/>
            <person name="Luo M.C."/>
            <person name="Dvorak J."/>
        </authorList>
    </citation>
    <scope>NUCLEOTIDE SEQUENCE [LARGE SCALE GENOMIC DNA]</scope>
    <source>
        <strain evidence="1">cv. AL8/78</strain>
    </source>
</reference>
<dbReference type="PANTHER" id="PTHR36766">
    <property type="entry name" value="PLANT BROAD-SPECTRUM MILDEW RESISTANCE PROTEIN RPW8"/>
    <property type="match status" value="1"/>
</dbReference>
<dbReference type="Proteomes" id="UP000015105">
    <property type="component" value="Chromosome 1D"/>
</dbReference>
<dbReference type="AlphaFoldDB" id="A0A452ZZ53"/>
<protein>
    <recommendedName>
        <fullName evidence="3">NB-ARC domain-containing protein</fullName>
    </recommendedName>
</protein>
<dbReference type="PANTHER" id="PTHR36766:SF40">
    <property type="entry name" value="DISEASE RESISTANCE PROTEIN RGA3"/>
    <property type="match status" value="1"/>
</dbReference>
<reference evidence="1" key="4">
    <citation type="submission" date="2019-03" db="UniProtKB">
        <authorList>
            <consortium name="EnsemblPlants"/>
        </authorList>
    </citation>
    <scope>IDENTIFICATION</scope>
</reference>
<sequence>RSFTSLESLLLYGYHIHKLPEWLGELTSLWRLNLCLGNLQELHKNMRQLTQLQSLSLEKCNKLTSLPQWLGELTLLKTLKLYGCNGIISLPESAITNLQELRISVCHVLFEWCKLEKNKMKLAHIKEKTAARRDVRRI</sequence>
<organism evidence="1 2">
    <name type="scientific">Aegilops tauschii subsp. strangulata</name>
    <name type="common">Goatgrass</name>
    <dbReference type="NCBI Taxonomy" id="200361"/>
    <lineage>
        <taxon>Eukaryota</taxon>
        <taxon>Viridiplantae</taxon>
        <taxon>Streptophyta</taxon>
        <taxon>Embryophyta</taxon>
        <taxon>Tracheophyta</taxon>
        <taxon>Spermatophyta</taxon>
        <taxon>Magnoliopsida</taxon>
        <taxon>Liliopsida</taxon>
        <taxon>Poales</taxon>
        <taxon>Poaceae</taxon>
        <taxon>BOP clade</taxon>
        <taxon>Pooideae</taxon>
        <taxon>Triticodae</taxon>
        <taxon>Triticeae</taxon>
        <taxon>Triticinae</taxon>
        <taxon>Aegilops</taxon>
    </lineage>
</organism>